<dbReference type="CDD" id="cd00093">
    <property type="entry name" value="HTH_XRE"/>
    <property type="match status" value="1"/>
</dbReference>
<dbReference type="Proteomes" id="UP000198403">
    <property type="component" value="Unassembled WGS sequence"/>
</dbReference>
<dbReference type="RefSeq" id="WP_089334779.1">
    <property type="nucleotide sequence ID" value="NZ_FZNO01000001.1"/>
</dbReference>
<evidence type="ECO:0000313" key="4">
    <source>
        <dbReference type="Proteomes" id="UP000198403"/>
    </source>
</evidence>
<evidence type="ECO:0000256" key="1">
    <source>
        <dbReference type="ARBA" id="ARBA00007227"/>
    </source>
</evidence>
<feature type="domain" description="HTH cro/C1-type" evidence="2">
    <location>
        <begin position="27"/>
        <end position="81"/>
    </location>
</feature>
<dbReference type="Pfam" id="PF01381">
    <property type="entry name" value="HTH_3"/>
    <property type="match status" value="1"/>
</dbReference>
<accession>A0A238USZ1</accession>
<comment type="similarity">
    <text evidence="1">Belongs to the short-chain fatty acyl-CoA assimilation regulator (ScfR) family.</text>
</comment>
<protein>
    <submittedName>
        <fullName evidence="3">Zn-dependent peptidase ImmA, M78 family</fullName>
    </submittedName>
</protein>
<sequence>MTDGSSPGGSRRRRTPGVAHDFDGRRLAVARRLRCMPRSELARRIEVTPSAVTQYERGLSRPSTSVLARVSLTLGMPQEFFSRGLDIPEVPRSSAHFRSLRSTPANRREQALAFGELALGVLDVLEQYVDLPPVRLPSIDLPPEPSEQDVAAAAAQARRDLAVGTGPVPNVVRLLEAHGVLVVRLPTEGFDPRVDAFSSSETASGRPIVLMSPLKDDKARSRFDASHELGHLLMHAGVEPGSRVIESQAMSFAAEFLMPRAEIEASLPSRVDWETFHALKRHWGVSLAALVYRAHKLGRLSDLSYRRANEQLKQWGHPEPGPLGPPESPSVLGAAAELLEQNGTHLGTLAAAARIPLESALAVIAAGRPDRPRLTIDC</sequence>
<dbReference type="OrthoDB" id="9794834at2"/>
<dbReference type="InterPro" id="IPR052345">
    <property type="entry name" value="Rad_response_metalloprotease"/>
</dbReference>
<dbReference type="InterPro" id="IPR010982">
    <property type="entry name" value="Lambda_DNA-bd_dom_sf"/>
</dbReference>
<dbReference type="SMART" id="SM00530">
    <property type="entry name" value="HTH_XRE"/>
    <property type="match status" value="1"/>
</dbReference>
<organism evidence="3 4">
    <name type="scientific">Blastococcus mobilis</name>
    <dbReference type="NCBI Taxonomy" id="1938746"/>
    <lineage>
        <taxon>Bacteria</taxon>
        <taxon>Bacillati</taxon>
        <taxon>Actinomycetota</taxon>
        <taxon>Actinomycetes</taxon>
        <taxon>Geodermatophilales</taxon>
        <taxon>Geodermatophilaceae</taxon>
        <taxon>Blastococcus</taxon>
    </lineage>
</organism>
<dbReference type="GO" id="GO:0003677">
    <property type="term" value="F:DNA binding"/>
    <property type="evidence" value="ECO:0007669"/>
    <property type="project" value="InterPro"/>
</dbReference>
<evidence type="ECO:0000313" key="3">
    <source>
        <dbReference type="EMBL" id="SNR24807.1"/>
    </source>
</evidence>
<dbReference type="SUPFAM" id="SSF47413">
    <property type="entry name" value="lambda repressor-like DNA-binding domains"/>
    <property type="match status" value="1"/>
</dbReference>
<name>A0A238USZ1_9ACTN</name>
<keyword evidence="4" id="KW-1185">Reference proteome</keyword>
<dbReference type="PANTHER" id="PTHR43236:SF1">
    <property type="entry name" value="BLL7220 PROTEIN"/>
    <property type="match status" value="1"/>
</dbReference>
<dbReference type="Gene3D" id="1.10.260.40">
    <property type="entry name" value="lambda repressor-like DNA-binding domains"/>
    <property type="match status" value="1"/>
</dbReference>
<gene>
    <name evidence="3" type="ORF">SAMN06272737_101292</name>
</gene>
<dbReference type="AlphaFoldDB" id="A0A238USZ1"/>
<dbReference type="Pfam" id="PF06114">
    <property type="entry name" value="Peptidase_M78"/>
    <property type="match status" value="1"/>
</dbReference>
<dbReference type="PROSITE" id="PS50943">
    <property type="entry name" value="HTH_CROC1"/>
    <property type="match status" value="1"/>
</dbReference>
<dbReference type="EMBL" id="FZNO01000001">
    <property type="protein sequence ID" value="SNR24807.1"/>
    <property type="molecule type" value="Genomic_DNA"/>
</dbReference>
<evidence type="ECO:0000259" key="2">
    <source>
        <dbReference type="PROSITE" id="PS50943"/>
    </source>
</evidence>
<dbReference type="InterPro" id="IPR010359">
    <property type="entry name" value="IrrE_HExxH"/>
</dbReference>
<proteinExistence type="inferred from homology"/>
<reference evidence="3 4" key="1">
    <citation type="submission" date="2017-06" db="EMBL/GenBank/DDBJ databases">
        <authorList>
            <person name="Kim H.J."/>
            <person name="Triplett B.A."/>
        </authorList>
    </citation>
    <scope>NUCLEOTIDE SEQUENCE [LARGE SCALE GENOMIC DNA]</scope>
    <source>
        <strain evidence="3 4">DSM 44272</strain>
    </source>
</reference>
<dbReference type="PANTHER" id="PTHR43236">
    <property type="entry name" value="ANTITOXIN HIGA1"/>
    <property type="match status" value="1"/>
</dbReference>
<dbReference type="InterPro" id="IPR001387">
    <property type="entry name" value="Cro/C1-type_HTH"/>
</dbReference>